<dbReference type="SUPFAM" id="SSF49879">
    <property type="entry name" value="SMAD/FHA domain"/>
    <property type="match status" value="1"/>
</dbReference>
<feature type="compositionally biased region" description="Basic and acidic residues" evidence="1">
    <location>
        <begin position="210"/>
        <end position="225"/>
    </location>
</feature>
<sequence length="643" mass="67678">MADPAPVLTLLVQKGPCKGESLRGRAGGAALRVGRVAKGNDLALRDAGASQNHLSVQFLPPPAARWAVTDLGSSNGTVLNGAPLVPTVPAPLSHGDLIKIGESTVLAVSIATDAGPGPGPAAARRSARNAAAVPAAAAAQEEEQGPAVTRRAGRKKAAAVEAPEAGKEVMEEPAVVTRRGGRKKAAEPPEEEKEAKEEPAVVTCRGGRKKAAEPPDAEKEAKEEAAVPSRRGGRKKATEPPEEEKEAKEEPAVVTRRGGRKKAAEPPGAEKEEEEAAAPTRRGGRKKAPEPPGVVEIEDEDEEEEAAVPRRGGSRKAAVTAALPPQPQSTRSTRAAARRGEAAGIGNGRGHVTRANARKGTDAAVQEEEEEGAVAEAEDLEGNPHVTAAKGSGEEDMVEAGAGTSNASDVPAAVRGRTTRRRGGRGRATRASARKAQDAVVEKDEKEQEEKDMADDRESGTPLRAMAVNDGGEEKVATEDGKLDGTSEAYMEDDRMVAVEKEDVSLAPEGQIGRATEGRVSAHHVPAGNGGMEEEDGNDSNSIRGEENEDDQELRETIVSESKLDGDGEEDENDKMEAISGNGEEGCVKESTAKRSLKDMTLGEWFVQVEKYLLAKNEEAAEKAIADVEEKHRRFCEHLKTLK</sequence>
<dbReference type="EMBL" id="CP144751">
    <property type="protein sequence ID" value="WVZ87158.1"/>
    <property type="molecule type" value="Genomic_DNA"/>
</dbReference>
<feature type="compositionally biased region" description="Basic and acidic residues" evidence="1">
    <location>
        <begin position="554"/>
        <end position="566"/>
    </location>
</feature>
<protein>
    <recommendedName>
        <fullName evidence="2">FHA domain-containing protein</fullName>
    </recommendedName>
</protein>
<proteinExistence type="predicted"/>
<dbReference type="Gene3D" id="2.60.200.20">
    <property type="match status" value="1"/>
</dbReference>
<dbReference type="AlphaFoldDB" id="A0AAQ3U9D1"/>
<evidence type="ECO:0000259" key="2">
    <source>
        <dbReference type="PROSITE" id="PS50006"/>
    </source>
</evidence>
<dbReference type="SMART" id="SM00240">
    <property type="entry name" value="FHA"/>
    <property type="match status" value="1"/>
</dbReference>
<evidence type="ECO:0000313" key="4">
    <source>
        <dbReference type="Proteomes" id="UP001341281"/>
    </source>
</evidence>
<dbReference type="InterPro" id="IPR050923">
    <property type="entry name" value="Cell_Proc_Reg/RNA_Proc"/>
</dbReference>
<feature type="compositionally biased region" description="Acidic residues" evidence="1">
    <location>
        <begin position="296"/>
        <end position="306"/>
    </location>
</feature>
<dbReference type="InterPro" id="IPR008984">
    <property type="entry name" value="SMAD_FHA_dom_sf"/>
</dbReference>
<accession>A0AAQ3U9D1</accession>
<dbReference type="PANTHER" id="PTHR23308">
    <property type="entry name" value="NUCLEAR INHIBITOR OF PROTEIN PHOSPHATASE-1"/>
    <property type="match status" value="1"/>
</dbReference>
<feature type="compositionally biased region" description="Basic and acidic residues" evidence="1">
    <location>
        <begin position="435"/>
        <end position="459"/>
    </location>
</feature>
<evidence type="ECO:0000256" key="1">
    <source>
        <dbReference type="SAM" id="MobiDB-lite"/>
    </source>
</evidence>
<name>A0AAQ3U9D1_PASNO</name>
<feature type="compositionally biased region" description="Acidic residues" evidence="1">
    <location>
        <begin position="365"/>
        <end position="381"/>
    </location>
</feature>
<dbReference type="Proteomes" id="UP001341281">
    <property type="component" value="Chromosome 07"/>
</dbReference>
<feature type="domain" description="FHA" evidence="2">
    <location>
        <begin position="31"/>
        <end position="84"/>
    </location>
</feature>
<keyword evidence="4" id="KW-1185">Reference proteome</keyword>
<dbReference type="InterPro" id="IPR000253">
    <property type="entry name" value="FHA_dom"/>
</dbReference>
<gene>
    <name evidence="3" type="ORF">U9M48_033844</name>
</gene>
<feature type="compositionally biased region" description="Basic and acidic residues" evidence="1">
    <location>
        <begin position="472"/>
        <end position="485"/>
    </location>
</feature>
<dbReference type="PROSITE" id="PS50006">
    <property type="entry name" value="FHA_DOMAIN"/>
    <property type="match status" value="1"/>
</dbReference>
<feature type="compositionally biased region" description="Basic residues" evidence="1">
    <location>
        <begin position="417"/>
        <end position="428"/>
    </location>
</feature>
<feature type="region of interest" description="Disordered" evidence="1">
    <location>
        <begin position="133"/>
        <end position="587"/>
    </location>
</feature>
<organism evidence="3 4">
    <name type="scientific">Paspalum notatum var. saurae</name>
    <dbReference type="NCBI Taxonomy" id="547442"/>
    <lineage>
        <taxon>Eukaryota</taxon>
        <taxon>Viridiplantae</taxon>
        <taxon>Streptophyta</taxon>
        <taxon>Embryophyta</taxon>
        <taxon>Tracheophyta</taxon>
        <taxon>Spermatophyta</taxon>
        <taxon>Magnoliopsida</taxon>
        <taxon>Liliopsida</taxon>
        <taxon>Poales</taxon>
        <taxon>Poaceae</taxon>
        <taxon>PACMAD clade</taxon>
        <taxon>Panicoideae</taxon>
        <taxon>Andropogonodae</taxon>
        <taxon>Paspaleae</taxon>
        <taxon>Paspalinae</taxon>
        <taxon>Paspalum</taxon>
    </lineage>
</organism>
<feature type="compositionally biased region" description="Basic and acidic residues" evidence="1">
    <location>
        <begin position="492"/>
        <end position="504"/>
    </location>
</feature>
<reference evidence="3 4" key="1">
    <citation type="submission" date="2024-02" db="EMBL/GenBank/DDBJ databases">
        <title>High-quality chromosome-scale genome assembly of Pensacola bahiagrass (Paspalum notatum Flugge var. saurae).</title>
        <authorList>
            <person name="Vega J.M."/>
            <person name="Podio M."/>
            <person name="Orjuela J."/>
            <person name="Siena L.A."/>
            <person name="Pessino S.C."/>
            <person name="Combes M.C."/>
            <person name="Mariac C."/>
            <person name="Albertini E."/>
            <person name="Pupilli F."/>
            <person name="Ortiz J.P.A."/>
            <person name="Leblanc O."/>
        </authorList>
    </citation>
    <scope>NUCLEOTIDE SEQUENCE [LARGE SCALE GENOMIC DNA]</scope>
    <source>
        <strain evidence="3">R1</strain>
        <tissue evidence="3">Leaf</tissue>
    </source>
</reference>
<dbReference type="Pfam" id="PF00498">
    <property type="entry name" value="FHA"/>
    <property type="match status" value="1"/>
</dbReference>
<evidence type="ECO:0000313" key="3">
    <source>
        <dbReference type="EMBL" id="WVZ87158.1"/>
    </source>
</evidence>